<dbReference type="AlphaFoldDB" id="A0A1U7XMW6"/>
<sequence>MGQSSNPHQVQSMDSLSSRAFVESVHPTPETENSGAGNLCENREIKKGRWRYKSLHVDMKTKYGSKIPIIIPDDIVRAVGPGSRDIVNYCGLIMRSTISFRDGDWKAIIAKHGEVMWLKVKDKFEASGMREHVLQALVVDTMQRLFRAWKTRLHKEYNLYTTDKERLSHRPDDVTP</sequence>
<dbReference type="Proteomes" id="UP000189701">
    <property type="component" value="Unplaced"/>
</dbReference>
<accession>A0A1U7XMW6</accession>
<evidence type="ECO:0000313" key="1">
    <source>
        <dbReference type="Proteomes" id="UP000189701"/>
    </source>
</evidence>
<dbReference type="RefSeq" id="XP_009792238.1">
    <property type="nucleotide sequence ID" value="XM_009793936.1"/>
</dbReference>
<evidence type="ECO:0000313" key="2">
    <source>
        <dbReference type="RefSeq" id="XP_009792238.1"/>
    </source>
</evidence>
<reference evidence="2" key="2">
    <citation type="submission" date="2025-08" db="UniProtKB">
        <authorList>
            <consortium name="RefSeq"/>
        </authorList>
    </citation>
    <scope>IDENTIFICATION</scope>
    <source>
        <tissue evidence="2">Leaf</tissue>
    </source>
</reference>
<dbReference type="GeneID" id="104239325"/>
<name>A0A1U7XMW6_NICSY</name>
<dbReference type="KEGG" id="nsy:104239325"/>
<reference evidence="1" key="1">
    <citation type="journal article" date="2013" name="Genome Biol.">
        <title>Reference genomes and transcriptomes of Nicotiana sylvestris and Nicotiana tomentosiformis.</title>
        <authorList>
            <person name="Sierro N."/>
            <person name="Battey J.N."/>
            <person name="Ouadi S."/>
            <person name="Bovet L."/>
            <person name="Goepfert S."/>
            <person name="Bakaher N."/>
            <person name="Peitsch M.C."/>
            <person name="Ivanov N.V."/>
        </authorList>
    </citation>
    <scope>NUCLEOTIDE SEQUENCE [LARGE SCALE GENOMIC DNA]</scope>
</reference>
<proteinExistence type="predicted"/>
<dbReference type="PANTHER" id="PTHR33499:SF27">
    <property type="entry name" value="TRANSPOSASE TNP1_EN_SPM-LIKE DOMAIN-CONTAINING PROTEIN"/>
    <property type="match status" value="1"/>
</dbReference>
<dbReference type="PANTHER" id="PTHR33499">
    <property type="entry name" value="OS12G0282400 PROTEIN-RELATED"/>
    <property type="match status" value="1"/>
</dbReference>
<keyword evidence="1" id="KW-1185">Reference proteome</keyword>
<gene>
    <name evidence="2" type="primary">LOC104239325</name>
</gene>
<protein>
    <submittedName>
        <fullName evidence="2">Uncharacterized protein LOC104239325</fullName>
    </submittedName>
</protein>
<organism evidence="1 2">
    <name type="scientific">Nicotiana sylvestris</name>
    <name type="common">Wood tobacco</name>
    <name type="synonym">South American tobacco</name>
    <dbReference type="NCBI Taxonomy" id="4096"/>
    <lineage>
        <taxon>Eukaryota</taxon>
        <taxon>Viridiplantae</taxon>
        <taxon>Streptophyta</taxon>
        <taxon>Embryophyta</taxon>
        <taxon>Tracheophyta</taxon>
        <taxon>Spermatophyta</taxon>
        <taxon>Magnoliopsida</taxon>
        <taxon>eudicotyledons</taxon>
        <taxon>Gunneridae</taxon>
        <taxon>Pentapetalae</taxon>
        <taxon>asterids</taxon>
        <taxon>lamiids</taxon>
        <taxon>Solanales</taxon>
        <taxon>Solanaceae</taxon>
        <taxon>Nicotianoideae</taxon>
        <taxon>Nicotianeae</taxon>
        <taxon>Nicotiana</taxon>
    </lineage>
</organism>